<dbReference type="STRING" id="13706.A0A1X2HSS1"/>
<dbReference type="GO" id="GO:0007165">
    <property type="term" value="P:signal transduction"/>
    <property type="evidence" value="ECO:0007669"/>
    <property type="project" value="InterPro"/>
</dbReference>
<keyword evidence="5" id="KW-1185">Reference proteome</keyword>
<feature type="compositionally biased region" description="Basic residues" evidence="2">
    <location>
        <begin position="331"/>
        <end position="344"/>
    </location>
</feature>
<comment type="caution">
    <text evidence="4">The sequence shown here is derived from an EMBL/GenBank/DDBJ whole genome shotgun (WGS) entry which is preliminary data.</text>
</comment>
<dbReference type="PANTHER" id="PTHR15228">
    <property type="entry name" value="SPERMATHECAL PHYSIOLOGY VARIANT"/>
    <property type="match status" value="1"/>
</dbReference>
<dbReference type="Proteomes" id="UP000242180">
    <property type="component" value="Unassembled WGS sequence"/>
</dbReference>
<feature type="domain" description="Rho-GAP" evidence="3">
    <location>
        <begin position="58"/>
        <end position="255"/>
    </location>
</feature>
<dbReference type="InterPro" id="IPR008936">
    <property type="entry name" value="Rho_GTPase_activation_prot"/>
</dbReference>
<keyword evidence="1" id="KW-0343">GTPase activation</keyword>
<dbReference type="GO" id="GO:0005096">
    <property type="term" value="F:GTPase activator activity"/>
    <property type="evidence" value="ECO:0007669"/>
    <property type="project" value="UniProtKB-KW"/>
</dbReference>
<evidence type="ECO:0000259" key="3">
    <source>
        <dbReference type="PROSITE" id="PS50238"/>
    </source>
</evidence>
<feature type="region of interest" description="Disordered" evidence="2">
    <location>
        <begin position="257"/>
        <end position="283"/>
    </location>
</feature>
<protein>
    <submittedName>
        <fullName evidence="4">Rho GTPase activation protein</fullName>
    </submittedName>
</protein>
<feature type="compositionally biased region" description="Polar residues" evidence="2">
    <location>
        <begin position="266"/>
        <end position="277"/>
    </location>
</feature>
<dbReference type="AlphaFoldDB" id="A0A1X2HSS1"/>
<evidence type="ECO:0000256" key="1">
    <source>
        <dbReference type="ARBA" id="ARBA00022468"/>
    </source>
</evidence>
<feature type="region of interest" description="Disordered" evidence="2">
    <location>
        <begin position="316"/>
        <end position="368"/>
    </location>
</feature>
<gene>
    <name evidence="4" type="ORF">BCR43DRAFT_481776</name>
</gene>
<organism evidence="4 5">
    <name type="scientific">Syncephalastrum racemosum</name>
    <name type="common">Filamentous fungus</name>
    <dbReference type="NCBI Taxonomy" id="13706"/>
    <lineage>
        <taxon>Eukaryota</taxon>
        <taxon>Fungi</taxon>
        <taxon>Fungi incertae sedis</taxon>
        <taxon>Mucoromycota</taxon>
        <taxon>Mucoromycotina</taxon>
        <taxon>Mucoromycetes</taxon>
        <taxon>Mucorales</taxon>
        <taxon>Syncephalastraceae</taxon>
        <taxon>Syncephalastrum</taxon>
    </lineage>
</organism>
<dbReference type="OMA" id="IAQQDWF"/>
<dbReference type="FunCoup" id="A0A1X2HSS1">
    <property type="interactions" value="24"/>
</dbReference>
<sequence>MEVSSGISQVQRNLVGSWWKRVTQAYPRAQNFKDMKVPVVDKGVFGVPLADSIQYAHASISYIDDHTGQQCFGVIPTIIAKCGSYLKDNGLDSRGIFRLCGNAKRIGMLQTTFDSSDSAYGAHLDWRGYTVYDAANVMRRYLCHLPEPVISPAAQSAFSQAIDTGYANDDARLATFQAIIETLPLANQHLLLYILDMLGLFLEHAPKTMMDIKGLAVIFTPGLMGHCEKAHKNPELYKNAHTVIEFLITNQASFSMPRTGSDKTAGPSSETLGSTSGDHPLGEEHCVRQRHSHYSTSSSYFLNGRRRDSAEMVYHFQPGSGTQTPASGRTGLRRSKTTPSKRSRYGGNEPTQIVHVNRTASHGAQLRK</sequence>
<evidence type="ECO:0000256" key="2">
    <source>
        <dbReference type="SAM" id="MobiDB-lite"/>
    </source>
</evidence>
<dbReference type="InParanoid" id="A0A1X2HSS1"/>
<reference evidence="4 5" key="1">
    <citation type="submission" date="2016-07" db="EMBL/GenBank/DDBJ databases">
        <title>Pervasive Adenine N6-methylation of Active Genes in Fungi.</title>
        <authorList>
            <consortium name="DOE Joint Genome Institute"/>
            <person name="Mondo S.J."/>
            <person name="Dannebaum R.O."/>
            <person name="Kuo R.C."/>
            <person name="Labutti K."/>
            <person name="Haridas S."/>
            <person name="Kuo A."/>
            <person name="Salamov A."/>
            <person name="Ahrendt S.R."/>
            <person name="Lipzen A."/>
            <person name="Sullivan W."/>
            <person name="Andreopoulos W.B."/>
            <person name="Clum A."/>
            <person name="Lindquist E."/>
            <person name="Daum C."/>
            <person name="Ramamoorthy G.K."/>
            <person name="Gryganskyi A."/>
            <person name="Culley D."/>
            <person name="Magnuson J.K."/>
            <person name="James T.Y."/>
            <person name="O'Malley M.A."/>
            <person name="Stajich J.E."/>
            <person name="Spatafora J.W."/>
            <person name="Visel A."/>
            <person name="Grigoriev I.V."/>
        </authorList>
    </citation>
    <scope>NUCLEOTIDE SEQUENCE [LARGE SCALE GENOMIC DNA]</scope>
    <source>
        <strain evidence="4 5">NRRL 2496</strain>
    </source>
</reference>
<dbReference type="Pfam" id="PF00620">
    <property type="entry name" value="RhoGAP"/>
    <property type="match status" value="1"/>
</dbReference>
<accession>A0A1X2HSS1</accession>
<dbReference type="SUPFAM" id="SSF48350">
    <property type="entry name" value="GTPase activation domain, GAP"/>
    <property type="match status" value="1"/>
</dbReference>
<dbReference type="OrthoDB" id="3196451at2759"/>
<dbReference type="GO" id="GO:0005938">
    <property type="term" value="C:cell cortex"/>
    <property type="evidence" value="ECO:0007669"/>
    <property type="project" value="TreeGrafter"/>
</dbReference>
<dbReference type="PROSITE" id="PS50238">
    <property type="entry name" value="RHOGAP"/>
    <property type="match status" value="1"/>
</dbReference>
<dbReference type="InterPro" id="IPR051025">
    <property type="entry name" value="RhoGAP"/>
</dbReference>
<dbReference type="SMART" id="SM00324">
    <property type="entry name" value="RhoGAP"/>
    <property type="match status" value="1"/>
</dbReference>
<name>A0A1X2HSS1_SYNRA</name>
<evidence type="ECO:0000313" key="5">
    <source>
        <dbReference type="Proteomes" id="UP000242180"/>
    </source>
</evidence>
<dbReference type="EMBL" id="MCGN01000001">
    <property type="protein sequence ID" value="ORZ02581.1"/>
    <property type="molecule type" value="Genomic_DNA"/>
</dbReference>
<proteinExistence type="predicted"/>
<dbReference type="Gene3D" id="1.10.555.10">
    <property type="entry name" value="Rho GTPase activation protein"/>
    <property type="match status" value="1"/>
</dbReference>
<dbReference type="GO" id="GO:0060237">
    <property type="term" value="P:regulation of fungal-type cell wall organization"/>
    <property type="evidence" value="ECO:0007669"/>
    <property type="project" value="TreeGrafter"/>
</dbReference>
<dbReference type="PANTHER" id="PTHR15228:SF25">
    <property type="entry name" value="F-BAR DOMAIN-CONTAINING PROTEIN"/>
    <property type="match status" value="1"/>
</dbReference>
<dbReference type="InterPro" id="IPR000198">
    <property type="entry name" value="RhoGAP_dom"/>
</dbReference>
<evidence type="ECO:0000313" key="4">
    <source>
        <dbReference type="EMBL" id="ORZ02581.1"/>
    </source>
</evidence>